<accession>A0ABS3LG06</accession>
<evidence type="ECO:0000313" key="2">
    <source>
        <dbReference type="Proteomes" id="UP000664601"/>
    </source>
</evidence>
<keyword evidence="2" id="KW-1185">Reference proteome</keyword>
<reference evidence="1 2" key="1">
    <citation type="submission" date="2021-03" db="EMBL/GenBank/DDBJ databases">
        <title>Enterococcal diversity collection.</title>
        <authorList>
            <person name="Gilmore M.S."/>
            <person name="Schwartzman J."/>
            <person name="Van Tyne D."/>
            <person name="Martin M."/>
            <person name="Earl A.M."/>
            <person name="Manson A.L."/>
            <person name="Straub T."/>
            <person name="Salamzade R."/>
            <person name="Saavedra J."/>
            <person name="Lebreton F."/>
            <person name="Prichula J."/>
            <person name="Schaufler K."/>
            <person name="Gaca A."/>
            <person name="Sgardioli B."/>
            <person name="Wagenaar J."/>
            <person name="Strong T."/>
        </authorList>
    </citation>
    <scope>NUCLEOTIDE SEQUENCE [LARGE SCALE GENOMIC DNA]</scope>
    <source>
        <strain evidence="1 2">669A</strain>
    </source>
</reference>
<sequence>MKKAVWIYSINAHGNASAFVGGLGFGLGAKKYQEQLKADLLPEIDLQFISYDIASNEVPEADLIIYTHLSEKYLNDGITKKGISLPFQDVYMGNMKDIKEAITSYFANNK</sequence>
<organism evidence="1 2">
    <name type="scientific">Candidatus Enterococcus moelleringii</name>
    <dbReference type="NCBI Taxonomy" id="2815325"/>
    <lineage>
        <taxon>Bacteria</taxon>
        <taxon>Bacillati</taxon>
        <taxon>Bacillota</taxon>
        <taxon>Bacilli</taxon>
        <taxon>Lactobacillales</taxon>
        <taxon>Enterococcaceae</taxon>
        <taxon>Enterococcus</taxon>
    </lineage>
</organism>
<protein>
    <recommendedName>
        <fullName evidence="3">PTS EIIB type-3 domain-containing protein</fullName>
    </recommendedName>
</protein>
<evidence type="ECO:0008006" key="3">
    <source>
        <dbReference type="Google" id="ProtNLM"/>
    </source>
</evidence>
<proteinExistence type="predicted"/>
<evidence type="ECO:0000313" key="1">
    <source>
        <dbReference type="EMBL" id="MBO1307651.1"/>
    </source>
</evidence>
<dbReference type="EMBL" id="JAFREM010000025">
    <property type="protein sequence ID" value="MBO1307651.1"/>
    <property type="molecule type" value="Genomic_DNA"/>
</dbReference>
<name>A0ABS3LG06_9ENTE</name>
<dbReference type="Proteomes" id="UP000664601">
    <property type="component" value="Unassembled WGS sequence"/>
</dbReference>
<comment type="caution">
    <text evidence="1">The sequence shown here is derived from an EMBL/GenBank/DDBJ whole genome shotgun (WGS) entry which is preliminary data.</text>
</comment>
<gene>
    <name evidence="1" type="ORF">JZO70_15855</name>
</gene>
<dbReference type="RefSeq" id="WP_207674644.1">
    <property type="nucleotide sequence ID" value="NZ_JAFREM010000025.1"/>
</dbReference>